<evidence type="ECO:0000256" key="3">
    <source>
        <dbReference type="ARBA" id="ARBA00022692"/>
    </source>
</evidence>
<dbReference type="RefSeq" id="WP_015249519.1">
    <property type="nucleotide sequence ID" value="NC_019892.1"/>
</dbReference>
<dbReference type="PANTHER" id="PTHR30625">
    <property type="entry name" value="PROTEIN TOLQ"/>
    <property type="match status" value="1"/>
</dbReference>
<evidence type="ECO:0000259" key="10">
    <source>
        <dbReference type="Pfam" id="PF01618"/>
    </source>
</evidence>
<comment type="subcellular location">
    <subcellularLocation>
        <location evidence="1">Cell membrane</location>
        <topology evidence="1">Multi-pass membrane protein</topology>
    </subcellularLocation>
    <subcellularLocation>
        <location evidence="6">Membrane</location>
        <topology evidence="6">Multi-pass membrane protein</topology>
    </subcellularLocation>
</comment>
<keyword evidence="5 8" id="KW-0472">Membrane</keyword>
<feature type="chain" id="PRO_5003940289" evidence="9">
    <location>
        <begin position="28"/>
        <end position="301"/>
    </location>
</feature>
<proteinExistence type="inferred from homology"/>
<keyword evidence="3 8" id="KW-0812">Transmembrane</keyword>
<keyword evidence="6" id="KW-0653">Protein transport</keyword>
<evidence type="ECO:0000256" key="9">
    <source>
        <dbReference type="SAM" id="SignalP"/>
    </source>
</evidence>
<keyword evidence="9" id="KW-0732">Signal</keyword>
<dbReference type="EMBL" id="CP003364">
    <property type="protein sequence ID" value="AGA30436.1"/>
    <property type="molecule type" value="Genomic_DNA"/>
</dbReference>
<feature type="region of interest" description="Disordered" evidence="7">
    <location>
        <begin position="24"/>
        <end position="67"/>
    </location>
</feature>
<evidence type="ECO:0000313" key="12">
    <source>
        <dbReference type="Proteomes" id="UP000010798"/>
    </source>
</evidence>
<dbReference type="eggNOG" id="COG0811">
    <property type="taxonomic scope" value="Bacteria"/>
</dbReference>
<keyword evidence="6" id="KW-0813">Transport</keyword>
<dbReference type="Proteomes" id="UP000010798">
    <property type="component" value="Chromosome"/>
</dbReference>
<dbReference type="InterPro" id="IPR050790">
    <property type="entry name" value="ExbB/TolQ_transport"/>
</dbReference>
<feature type="domain" description="MotA/TolQ/ExbB proton channel" evidence="10">
    <location>
        <begin position="148"/>
        <end position="261"/>
    </location>
</feature>
<keyword evidence="2" id="KW-1003">Cell membrane</keyword>
<evidence type="ECO:0000256" key="1">
    <source>
        <dbReference type="ARBA" id="ARBA00004651"/>
    </source>
</evidence>
<dbReference type="GO" id="GO:0005886">
    <property type="term" value="C:plasma membrane"/>
    <property type="evidence" value="ECO:0007669"/>
    <property type="project" value="UniProtKB-SubCell"/>
</dbReference>
<dbReference type="HOGENOM" id="CLU_053325_4_0_0"/>
<sequence>MARVRRLALLVLLVTMLGGVLPSSSQGQPLAESQPTVRVDSSATESTPKASTSQEKRKPATPQKNSGIGRGSMLGFFSRSNPMLWLLGLCSIVTLGFTLERLVALRRERVIPRDFVSRFLERLAGGKLDRDRAAELCRANDSAVARVFAMVINSWGQPAAIIRQSLGYDAAGEVSDLKRNVRVLNGTATLAPLLGLLGTVVGMIQSFDALGGRVGPAKGEALAQGISLALVATALGLAIAIVSVAAYYYLLNRVDLLVRELDDNARKVIDLVSAESLRPTSDRRSPLTPPGDLTRHESRAH</sequence>
<feature type="transmembrane region" description="Helical" evidence="8">
    <location>
        <begin position="83"/>
        <end position="103"/>
    </location>
</feature>
<evidence type="ECO:0000256" key="6">
    <source>
        <dbReference type="RuleBase" id="RU004057"/>
    </source>
</evidence>
<evidence type="ECO:0000256" key="2">
    <source>
        <dbReference type="ARBA" id="ARBA00022475"/>
    </source>
</evidence>
<organism evidence="11 12">
    <name type="scientific">Singulisphaera acidiphila (strain ATCC BAA-1392 / DSM 18658 / VKM B-2454 / MOB10)</name>
    <dbReference type="NCBI Taxonomy" id="886293"/>
    <lineage>
        <taxon>Bacteria</taxon>
        <taxon>Pseudomonadati</taxon>
        <taxon>Planctomycetota</taxon>
        <taxon>Planctomycetia</taxon>
        <taxon>Isosphaerales</taxon>
        <taxon>Isosphaeraceae</taxon>
        <taxon>Singulisphaera</taxon>
    </lineage>
</organism>
<evidence type="ECO:0000256" key="4">
    <source>
        <dbReference type="ARBA" id="ARBA00022989"/>
    </source>
</evidence>
<protein>
    <submittedName>
        <fullName evidence="11">Biopolymer transport protein</fullName>
    </submittedName>
</protein>
<gene>
    <name evidence="11" type="ordered locus">Sinac_6356</name>
</gene>
<dbReference type="GO" id="GO:0017038">
    <property type="term" value="P:protein import"/>
    <property type="evidence" value="ECO:0007669"/>
    <property type="project" value="TreeGrafter"/>
</dbReference>
<feature type="transmembrane region" description="Helical" evidence="8">
    <location>
        <begin position="183"/>
        <end position="205"/>
    </location>
</feature>
<dbReference type="KEGG" id="saci:Sinac_6356"/>
<keyword evidence="12" id="KW-1185">Reference proteome</keyword>
<feature type="compositionally biased region" description="Polar residues" evidence="7">
    <location>
        <begin position="24"/>
        <end position="53"/>
    </location>
</feature>
<evidence type="ECO:0000256" key="8">
    <source>
        <dbReference type="SAM" id="Phobius"/>
    </source>
</evidence>
<feature type="signal peptide" evidence="9">
    <location>
        <begin position="1"/>
        <end position="27"/>
    </location>
</feature>
<feature type="transmembrane region" description="Helical" evidence="8">
    <location>
        <begin position="225"/>
        <end position="250"/>
    </location>
</feature>
<evidence type="ECO:0000313" key="11">
    <source>
        <dbReference type="EMBL" id="AGA30436.1"/>
    </source>
</evidence>
<dbReference type="PANTHER" id="PTHR30625:SF11">
    <property type="entry name" value="MOTA_TOLQ_EXBB PROTON CHANNEL DOMAIN-CONTAINING PROTEIN"/>
    <property type="match status" value="1"/>
</dbReference>
<name>L0DP44_SINAD</name>
<evidence type="ECO:0000256" key="7">
    <source>
        <dbReference type="SAM" id="MobiDB-lite"/>
    </source>
</evidence>
<dbReference type="OrthoDB" id="4045at2"/>
<comment type="similarity">
    <text evidence="6">Belongs to the exbB/tolQ family.</text>
</comment>
<accession>L0DP44</accession>
<evidence type="ECO:0000256" key="5">
    <source>
        <dbReference type="ARBA" id="ARBA00023136"/>
    </source>
</evidence>
<keyword evidence="4 8" id="KW-1133">Transmembrane helix</keyword>
<reference evidence="11 12" key="1">
    <citation type="submission" date="2012-02" db="EMBL/GenBank/DDBJ databases">
        <title>Complete sequence of chromosome of Singulisphaera acidiphila DSM 18658.</title>
        <authorList>
            <consortium name="US DOE Joint Genome Institute (JGI-PGF)"/>
            <person name="Lucas S."/>
            <person name="Copeland A."/>
            <person name="Lapidus A."/>
            <person name="Glavina del Rio T."/>
            <person name="Dalin E."/>
            <person name="Tice H."/>
            <person name="Bruce D."/>
            <person name="Goodwin L."/>
            <person name="Pitluck S."/>
            <person name="Peters L."/>
            <person name="Ovchinnikova G."/>
            <person name="Chertkov O."/>
            <person name="Kyrpides N."/>
            <person name="Mavromatis K."/>
            <person name="Ivanova N."/>
            <person name="Brettin T."/>
            <person name="Detter J.C."/>
            <person name="Han C."/>
            <person name="Larimer F."/>
            <person name="Land M."/>
            <person name="Hauser L."/>
            <person name="Markowitz V."/>
            <person name="Cheng J.-F."/>
            <person name="Hugenholtz P."/>
            <person name="Woyke T."/>
            <person name="Wu D."/>
            <person name="Tindall B."/>
            <person name="Pomrenke H."/>
            <person name="Brambilla E."/>
            <person name="Klenk H.-P."/>
            <person name="Eisen J.A."/>
        </authorList>
    </citation>
    <scope>NUCLEOTIDE SEQUENCE [LARGE SCALE GENOMIC DNA]</scope>
    <source>
        <strain evidence="12">ATCC BAA-1392 / DSM 18658 / VKM B-2454 / MOB10</strain>
    </source>
</reference>
<dbReference type="AlphaFoldDB" id="L0DP44"/>
<dbReference type="STRING" id="886293.Sinac_6356"/>
<dbReference type="InterPro" id="IPR002898">
    <property type="entry name" value="MotA_ExbB_proton_chnl"/>
</dbReference>
<feature type="region of interest" description="Disordered" evidence="7">
    <location>
        <begin position="279"/>
        <end position="301"/>
    </location>
</feature>
<dbReference type="Pfam" id="PF01618">
    <property type="entry name" value="MotA_ExbB"/>
    <property type="match status" value="1"/>
</dbReference>